<feature type="compositionally biased region" description="Polar residues" evidence="1">
    <location>
        <begin position="145"/>
        <end position="157"/>
    </location>
</feature>
<feature type="compositionally biased region" description="Polar residues" evidence="1">
    <location>
        <begin position="223"/>
        <end position="233"/>
    </location>
</feature>
<feature type="compositionally biased region" description="Acidic residues" evidence="1">
    <location>
        <begin position="122"/>
        <end position="132"/>
    </location>
</feature>
<gene>
    <name evidence="2" type="ORF">ACFPEL_21245</name>
</gene>
<accession>A0ABV9RL76</accession>
<reference evidence="3" key="1">
    <citation type="journal article" date="2019" name="Int. J. Syst. Evol. Microbiol.">
        <title>The Global Catalogue of Microorganisms (GCM) 10K type strain sequencing project: providing services to taxonomists for standard genome sequencing and annotation.</title>
        <authorList>
            <consortium name="The Broad Institute Genomics Platform"/>
            <consortium name="The Broad Institute Genome Sequencing Center for Infectious Disease"/>
            <person name="Wu L."/>
            <person name="Ma J."/>
        </authorList>
    </citation>
    <scope>NUCLEOTIDE SEQUENCE [LARGE SCALE GENOMIC DNA]</scope>
    <source>
        <strain evidence="3">CCUG 50347</strain>
    </source>
</reference>
<protein>
    <submittedName>
        <fullName evidence="2">Uncharacterized protein</fullName>
    </submittedName>
</protein>
<sequence>MVAMTTPDPTKGLWTGTEHVAYLNSRPDETSRFNPAAEYGDPDWREPASDAEATARTAWLEENTLPAPGWSRPPTTEVDDALDAARERAVHSDWAHDHDPHAWAEYRRLEALAELAPPPEQDALDDLADEAALDSPEGDDRGPFTDTQGRRWSSTGTWAAGTCDPAKTHDTAHPNGPDRLRQRIEDLRLAIAVREASAEGEIDSEQRREQLARWNDDDHSATGAASNMQQETQGDGEPGWDR</sequence>
<feature type="region of interest" description="Disordered" evidence="1">
    <location>
        <begin position="196"/>
        <end position="242"/>
    </location>
</feature>
<evidence type="ECO:0000313" key="3">
    <source>
        <dbReference type="Proteomes" id="UP001595909"/>
    </source>
</evidence>
<proteinExistence type="predicted"/>
<feature type="compositionally biased region" description="Basic and acidic residues" evidence="1">
    <location>
        <begin position="166"/>
        <end position="181"/>
    </location>
</feature>
<dbReference type="EMBL" id="JBHSIM010000045">
    <property type="protein sequence ID" value="MFC4834949.1"/>
    <property type="molecule type" value="Genomic_DNA"/>
</dbReference>
<feature type="region of interest" description="Disordered" evidence="1">
    <location>
        <begin position="117"/>
        <end position="181"/>
    </location>
</feature>
<name>A0ABV9RL76_9PSEU</name>
<organism evidence="2 3">
    <name type="scientific">Actinomycetospora chibensis</name>
    <dbReference type="NCBI Taxonomy" id="663606"/>
    <lineage>
        <taxon>Bacteria</taxon>
        <taxon>Bacillati</taxon>
        <taxon>Actinomycetota</taxon>
        <taxon>Actinomycetes</taxon>
        <taxon>Pseudonocardiales</taxon>
        <taxon>Pseudonocardiaceae</taxon>
        <taxon>Actinomycetospora</taxon>
    </lineage>
</organism>
<keyword evidence="3" id="KW-1185">Reference proteome</keyword>
<evidence type="ECO:0000256" key="1">
    <source>
        <dbReference type="SAM" id="MobiDB-lite"/>
    </source>
</evidence>
<dbReference type="Proteomes" id="UP001595909">
    <property type="component" value="Unassembled WGS sequence"/>
</dbReference>
<feature type="region of interest" description="Disordered" evidence="1">
    <location>
        <begin position="25"/>
        <end position="53"/>
    </location>
</feature>
<dbReference type="RefSeq" id="WP_274187523.1">
    <property type="nucleotide sequence ID" value="NZ_BAABHN010000045.1"/>
</dbReference>
<feature type="compositionally biased region" description="Basic and acidic residues" evidence="1">
    <location>
        <begin position="204"/>
        <end position="220"/>
    </location>
</feature>
<comment type="caution">
    <text evidence="2">The sequence shown here is derived from an EMBL/GenBank/DDBJ whole genome shotgun (WGS) entry which is preliminary data.</text>
</comment>
<evidence type="ECO:0000313" key="2">
    <source>
        <dbReference type="EMBL" id="MFC4834949.1"/>
    </source>
</evidence>